<reference evidence="3" key="1">
    <citation type="submission" date="2016-12" db="EMBL/GenBank/DDBJ databases">
        <authorList>
            <person name="Varghese N."/>
            <person name="Submissions S."/>
        </authorList>
    </citation>
    <scope>NUCLEOTIDE SEQUENCE [LARGE SCALE GENOMIC DNA]</scope>
    <source>
        <strain evidence="3">DSM 18830</strain>
    </source>
</reference>
<dbReference type="Proteomes" id="UP000184611">
    <property type="component" value="Unassembled WGS sequence"/>
</dbReference>
<dbReference type="PANTHER" id="PTHR33446">
    <property type="entry name" value="PROTEIN TONB-RELATED"/>
    <property type="match status" value="1"/>
</dbReference>
<proteinExistence type="predicted"/>
<gene>
    <name evidence="2" type="ORF">SAMN05443547_1126</name>
</gene>
<dbReference type="GO" id="GO:0098797">
    <property type="term" value="C:plasma membrane protein complex"/>
    <property type="evidence" value="ECO:0007669"/>
    <property type="project" value="TreeGrafter"/>
</dbReference>
<evidence type="ECO:0000313" key="3">
    <source>
        <dbReference type="Proteomes" id="UP000184611"/>
    </source>
</evidence>
<evidence type="ECO:0000313" key="2">
    <source>
        <dbReference type="EMBL" id="SHO72786.1"/>
    </source>
</evidence>
<sequence>MIKKTLFVLGLILQANVSYSQDIILTNDDIISKEESVQFALIEEVPIFPGCEDVENDKRMKCFQLKMTEHIKKNFTYPRKAMRKNIKGKIVAMFIINKEGAIEKITARTLSACDDCEILEREAIRIISKLPKMTPGKQKGKPVKVKYSQPFSFKLQ</sequence>
<dbReference type="PROSITE" id="PS52015">
    <property type="entry name" value="TONB_CTD"/>
    <property type="match status" value="1"/>
</dbReference>
<organism evidence="2 3">
    <name type="scientific">Flavobacterium cucumis</name>
    <dbReference type="NCBI Taxonomy" id="416016"/>
    <lineage>
        <taxon>Bacteria</taxon>
        <taxon>Pseudomonadati</taxon>
        <taxon>Bacteroidota</taxon>
        <taxon>Flavobacteriia</taxon>
        <taxon>Flavobacteriales</taxon>
        <taxon>Flavobacteriaceae</taxon>
        <taxon>Flavobacterium</taxon>
    </lineage>
</organism>
<dbReference type="Pfam" id="PF03544">
    <property type="entry name" value="TonB_C"/>
    <property type="match status" value="1"/>
</dbReference>
<dbReference type="Gene3D" id="3.30.1150.10">
    <property type="match status" value="1"/>
</dbReference>
<dbReference type="PANTHER" id="PTHR33446:SF2">
    <property type="entry name" value="PROTEIN TONB"/>
    <property type="match status" value="1"/>
</dbReference>
<dbReference type="OrthoDB" id="1522859at2"/>
<feature type="domain" description="TonB C-terminal" evidence="1">
    <location>
        <begin position="62"/>
        <end position="156"/>
    </location>
</feature>
<accession>A0A1M7ZVA4</accession>
<dbReference type="InterPro" id="IPR051045">
    <property type="entry name" value="TonB-dependent_transducer"/>
</dbReference>
<dbReference type="AlphaFoldDB" id="A0A1M7ZVA4"/>
<dbReference type="InterPro" id="IPR037682">
    <property type="entry name" value="TonB_C"/>
</dbReference>
<dbReference type="STRING" id="416016.SAMN05443547_1126"/>
<protein>
    <submittedName>
        <fullName evidence="2">TonB protein C-terminal</fullName>
    </submittedName>
</protein>
<dbReference type="GO" id="GO:0031992">
    <property type="term" value="F:energy transducer activity"/>
    <property type="evidence" value="ECO:0007669"/>
    <property type="project" value="TreeGrafter"/>
</dbReference>
<name>A0A1M7ZVA4_9FLAO</name>
<keyword evidence="3" id="KW-1185">Reference proteome</keyword>
<dbReference type="GO" id="GO:0055085">
    <property type="term" value="P:transmembrane transport"/>
    <property type="evidence" value="ECO:0007669"/>
    <property type="project" value="InterPro"/>
</dbReference>
<evidence type="ECO:0000259" key="1">
    <source>
        <dbReference type="PROSITE" id="PS52015"/>
    </source>
</evidence>
<dbReference type="SUPFAM" id="SSF74653">
    <property type="entry name" value="TolA/TonB C-terminal domain"/>
    <property type="match status" value="1"/>
</dbReference>
<dbReference type="EMBL" id="FRYK01000001">
    <property type="protein sequence ID" value="SHO72786.1"/>
    <property type="molecule type" value="Genomic_DNA"/>
</dbReference>
<dbReference type="RefSeq" id="WP_073582187.1">
    <property type="nucleotide sequence ID" value="NZ_CBCSEA010000002.1"/>
</dbReference>